<accession>A0ABS7RSF3</accession>
<dbReference type="CDD" id="cd00293">
    <property type="entry name" value="USP-like"/>
    <property type="match status" value="1"/>
</dbReference>
<dbReference type="PRINTS" id="PR01438">
    <property type="entry name" value="UNVRSLSTRESS"/>
</dbReference>
<comment type="similarity">
    <text evidence="1 2">Belongs to the universal stress protein A family.</text>
</comment>
<evidence type="ECO:0000256" key="2">
    <source>
        <dbReference type="PIRNR" id="PIRNR006276"/>
    </source>
</evidence>
<dbReference type="InterPro" id="IPR006016">
    <property type="entry name" value="UspA"/>
</dbReference>
<dbReference type="PANTHER" id="PTHR46268">
    <property type="entry name" value="STRESS RESPONSE PROTEIN NHAX"/>
    <property type="match status" value="1"/>
</dbReference>
<gene>
    <name evidence="4" type="ORF">ITX56_05355</name>
</gene>
<keyword evidence="2" id="KW-0963">Cytoplasm</keyword>
<evidence type="ECO:0000256" key="1">
    <source>
        <dbReference type="ARBA" id="ARBA00008791"/>
    </source>
</evidence>
<dbReference type="InterPro" id="IPR014729">
    <property type="entry name" value="Rossmann-like_a/b/a_fold"/>
</dbReference>
<name>A0ABS7RSF3_9ENTR</name>
<evidence type="ECO:0000313" key="5">
    <source>
        <dbReference type="Proteomes" id="UP000706580"/>
    </source>
</evidence>
<comment type="subcellular location">
    <subcellularLocation>
        <location evidence="2">Cytoplasm</location>
    </subcellularLocation>
</comment>
<dbReference type="SUPFAM" id="SSF52402">
    <property type="entry name" value="Adenine nucleotide alpha hydrolases-like"/>
    <property type="match status" value="1"/>
</dbReference>
<dbReference type="Pfam" id="PF00582">
    <property type="entry name" value="Usp"/>
    <property type="match status" value="1"/>
</dbReference>
<sequence>MYKKILMPVDVFEMDLSDKAVRHAAFLARADNAEITLLNVLPVNSRALLRGFSSDIAKFEAYMTEESKRKMNELKRLFDVPPERMHTEVRFGSVRDEIIATGTEGKFDIIVIGSKKPGVTTHLLGSNAESVLRYAKIPVLVVR</sequence>
<dbReference type="PANTHER" id="PTHR46268:SF6">
    <property type="entry name" value="UNIVERSAL STRESS PROTEIN UP12"/>
    <property type="match status" value="1"/>
</dbReference>
<reference evidence="4 5" key="1">
    <citation type="submission" date="2020-11" db="EMBL/GenBank/DDBJ databases">
        <title>Draft Genome of Enterobacter sp. strain EMC7.</title>
        <authorList>
            <person name="Barman P."/>
            <person name="Sinha S."/>
            <person name="Sen S."/>
            <person name="Chakraborty R."/>
        </authorList>
    </citation>
    <scope>NUCLEOTIDE SEQUENCE [LARGE SCALE GENOMIC DNA]</scope>
    <source>
        <strain evidence="4 5">EMC7</strain>
    </source>
</reference>
<dbReference type="RefSeq" id="WP_039029247.1">
    <property type="nucleotide sequence ID" value="NZ_JADMNK010000002.1"/>
</dbReference>
<dbReference type="Proteomes" id="UP000706580">
    <property type="component" value="Unassembled WGS sequence"/>
</dbReference>
<comment type="caution">
    <text evidence="4">The sequence shown here is derived from an EMBL/GenBank/DDBJ whole genome shotgun (WGS) entry which is preliminary data.</text>
</comment>
<dbReference type="PIRSF" id="PIRSF006276">
    <property type="entry name" value="UspA"/>
    <property type="match status" value="1"/>
</dbReference>
<feature type="domain" description="UspA" evidence="3">
    <location>
        <begin position="1"/>
        <end position="143"/>
    </location>
</feature>
<evidence type="ECO:0000259" key="3">
    <source>
        <dbReference type="Pfam" id="PF00582"/>
    </source>
</evidence>
<comment type="function">
    <text evidence="2">Required for resistance to DNA-damaging agents.</text>
</comment>
<dbReference type="InterPro" id="IPR006015">
    <property type="entry name" value="Universal_stress_UspA"/>
</dbReference>
<protein>
    <recommendedName>
        <fullName evidence="2">Universal stress protein</fullName>
    </recommendedName>
</protein>
<proteinExistence type="inferred from homology"/>
<keyword evidence="5" id="KW-1185">Reference proteome</keyword>
<dbReference type="Gene3D" id="3.40.50.620">
    <property type="entry name" value="HUPs"/>
    <property type="match status" value="1"/>
</dbReference>
<evidence type="ECO:0000313" key="4">
    <source>
        <dbReference type="EMBL" id="MBZ0057249.1"/>
    </source>
</evidence>
<dbReference type="EMBL" id="JADMNK010000002">
    <property type="protein sequence ID" value="MBZ0057249.1"/>
    <property type="molecule type" value="Genomic_DNA"/>
</dbReference>
<organism evidence="4 5">
    <name type="scientific">Leclercia barmai</name>
    <dbReference type="NCBI Taxonomy" id="2785629"/>
    <lineage>
        <taxon>Bacteria</taxon>
        <taxon>Pseudomonadati</taxon>
        <taxon>Pseudomonadota</taxon>
        <taxon>Gammaproteobacteria</taxon>
        <taxon>Enterobacterales</taxon>
        <taxon>Enterobacteriaceae</taxon>
        <taxon>Leclercia</taxon>
    </lineage>
</organism>